<evidence type="ECO:0000313" key="3">
    <source>
        <dbReference type="Proteomes" id="UP001140513"/>
    </source>
</evidence>
<proteinExistence type="predicted"/>
<protein>
    <submittedName>
        <fullName evidence="2">Uncharacterized protein</fullName>
    </submittedName>
</protein>
<name>A0A9W8XM32_9PLEO</name>
<sequence length="130" mass="14642">MSLKRLLNPDDGTNEYEGPRPLQGWDDYGVPTEAIPVLQETSWDNCVADIFPLDSLPDILGQDQLDCYNQQDDFNVDAKRSLLFVEEQVQRWAEDNVSSQPTSSPASQGSDEEKICYGLVRITSLIKALY</sequence>
<gene>
    <name evidence="2" type="ORF">N0V89_005655</name>
</gene>
<keyword evidence="3" id="KW-1185">Reference proteome</keyword>
<dbReference type="RefSeq" id="XP_056071698.1">
    <property type="nucleotide sequence ID" value="XM_056214431.1"/>
</dbReference>
<dbReference type="EMBL" id="JAPEUX010000004">
    <property type="protein sequence ID" value="KAJ4353924.1"/>
    <property type="molecule type" value="Genomic_DNA"/>
</dbReference>
<organism evidence="2 3">
    <name type="scientific">Didymosphaeria variabile</name>
    <dbReference type="NCBI Taxonomy" id="1932322"/>
    <lineage>
        <taxon>Eukaryota</taxon>
        <taxon>Fungi</taxon>
        <taxon>Dikarya</taxon>
        <taxon>Ascomycota</taxon>
        <taxon>Pezizomycotina</taxon>
        <taxon>Dothideomycetes</taxon>
        <taxon>Pleosporomycetidae</taxon>
        <taxon>Pleosporales</taxon>
        <taxon>Massarineae</taxon>
        <taxon>Didymosphaeriaceae</taxon>
        <taxon>Didymosphaeria</taxon>
    </lineage>
</organism>
<reference evidence="2" key="1">
    <citation type="submission" date="2022-10" db="EMBL/GenBank/DDBJ databases">
        <title>Tapping the CABI collections for fungal endophytes: first genome assemblies for Collariella, Neodidymelliopsis, Ascochyta clinopodiicola, Didymella pomorum, Didymosphaeria variabile, Neocosmospora piperis and Neocucurbitaria cava.</title>
        <authorList>
            <person name="Hill R."/>
        </authorList>
    </citation>
    <scope>NUCLEOTIDE SEQUENCE</scope>
    <source>
        <strain evidence="2">IMI 356815</strain>
    </source>
</reference>
<evidence type="ECO:0000313" key="2">
    <source>
        <dbReference type="EMBL" id="KAJ4353924.1"/>
    </source>
</evidence>
<evidence type="ECO:0000256" key="1">
    <source>
        <dbReference type="SAM" id="MobiDB-lite"/>
    </source>
</evidence>
<dbReference type="Proteomes" id="UP001140513">
    <property type="component" value="Unassembled WGS sequence"/>
</dbReference>
<comment type="caution">
    <text evidence="2">The sequence shown here is derived from an EMBL/GenBank/DDBJ whole genome shotgun (WGS) entry which is preliminary data.</text>
</comment>
<feature type="region of interest" description="Disordered" evidence="1">
    <location>
        <begin position="1"/>
        <end position="27"/>
    </location>
</feature>
<dbReference type="AlphaFoldDB" id="A0A9W8XM32"/>
<dbReference type="GeneID" id="80909185"/>
<accession>A0A9W8XM32</accession>